<organism evidence="2 3">
    <name type="scientific">Flagellimonas hymeniacidonis</name>
    <dbReference type="NCBI Taxonomy" id="2603628"/>
    <lineage>
        <taxon>Bacteria</taxon>
        <taxon>Pseudomonadati</taxon>
        <taxon>Bacteroidota</taxon>
        <taxon>Flavobacteriia</taxon>
        <taxon>Flavobacteriales</taxon>
        <taxon>Flavobacteriaceae</taxon>
        <taxon>Flagellimonas</taxon>
    </lineage>
</organism>
<dbReference type="Proteomes" id="UP000321456">
    <property type="component" value="Unassembled WGS sequence"/>
</dbReference>
<evidence type="ECO:0008006" key="4">
    <source>
        <dbReference type="Google" id="ProtNLM"/>
    </source>
</evidence>
<keyword evidence="3" id="KW-1185">Reference proteome</keyword>
<dbReference type="Gene3D" id="2.60.40.1930">
    <property type="match status" value="1"/>
</dbReference>
<feature type="signal peptide" evidence="1">
    <location>
        <begin position="1"/>
        <end position="22"/>
    </location>
</feature>
<feature type="chain" id="PRO_5023138698" description="TonB-dependent receptor plug domain-containing protein" evidence="1">
    <location>
        <begin position="23"/>
        <end position="791"/>
    </location>
</feature>
<evidence type="ECO:0000256" key="1">
    <source>
        <dbReference type="SAM" id="SignalP"/>
    </source>
</evidence>
<comment type="caution">
    <text evidence="2">The sequence shown here is derived from an EMBL/GenBank/DDBJ whole genome shotgun (WGS) entry which is preliminary data.</text>
</comment>
<dbReference type="AlphaFoldDB" id="A0A5C8VAM8"/>
<proteinExistence type="predicted"/>
<evidence type="ECO:0000313" key="2">
    <source>
        <dbReference type="EMBL" id="TXN38209.1"/>
    </source>
</evidence>
<evidence type="ECO:0000313" key="3">
    <source>
        <dbReference type="Proteomes" id="UP000321456"/>
    </source>
</evidence>
<gene>
    <name evidence="2" type="ORF">FVB32_07930</name>
</gene>
<name>A0A5C8VAM8_9FLAO</name>
<protein>
    <recommendedName>
        <fullName evidence="4">TonB-dependent receptor plug domain-containing protein</fullName>
    </recommendedName>
</protein>
<sequence>MKFIHPRILLILFFLVSFSGFTQDTNKKQLLEDYNKYFEHFRESVHLHLNKTTFFVGEEIWWTAYAYNKKSSNPSFRTTNLYCGLYDNKGKQIKKELFLMDKGVGHGSFVVDSTFTTGTYYIKAGTSWMKNFEEDDYFVQKVIIINNPVSSELNDKGSFDFQILPEGGHLIDEADNMVGVRLIDENGKGIQIIKGEVLNSENRVVNSFFTNQYGVGKFKLRVQSDDTYRLKINSKDGKVEEKSLPPIKPKGIAMAINNIIDDKLVVSLNTNLETLKDISRDIFHLAIHRDGLMTLNSFNFDSISKTIKIEKRKLLPGTNIITLFNKELEPISERLIFNYYKTNLATASIDKPFKKRKDSISMKINVFSKNNTPMALSVSTLPATSITNNSNTSIVSDFLLQPYLKSVVENPARYFTEITRAKEYELDLILLTQGWSRYSWDKVFQGIPKIEYPFEFGIKAIGQVNSKIKKEESLVLLQNNINSMLFLELKDSINFTATDLMLKNGDTMRFSVKKKRGGLRKPDLDIDFVGLNPTKDSITLVKRNSLSFDFNSSIKDKVNQNIFLVRPKDLIILDEVVLTEEKIENKLTRKSPLIDSSFRGVKIDEKELRRSPLLTDLIARNGFRVIVNPRGRGQVFITNMRPILGPVRIYENDIPVLDPTQLLNIPLNQIDEVYFETDGMAADINASGGVIRIYRKEGPSLRLSSSRFAEKLVENSFTKSKEFYRPKYISSKNQNFIDYGVVHWEPQLSTNKKGEAILTIPDDKLPAFKLFIEGMGEDGSLLSHIHEISLN</sequence>
<accession>A0A5C8VAM8</accession>
<dbReference type="RefSeq" id="WP_147742909.1">
    <property type="nucleotide sequence ID" value="NZ_VRUR01000001.1"/>
</dbReference>
<reference evidence="2 3" key="1">
    <citation type="submission" date="2019-08" db="EMBL/GenBank/DDBJ databases">
        <title>Professor.</title>
        <authorList>
            <person name="Park J.S."/>
        </authorList>
    </citation>
    <scope>NUCLEOTIDE SEQUENCE [LARGE SCALE GENOMIC DNA]</scope>
    <source>
        <strain evidence="2 3">176CP5-101</strain>
    </source>
</reference>
<keyword evidence="1" id="KW-0732">Signal</keyword>
<dbReference type="EMBL" id="VRUR01000001">
    <property type="protein sequence ID" value="TXN38209.1"/>
    <property type="molecule type" value="Genomic_DNA"/>
</dbReference>